<dbReference type="Gramene" id="TraesLDM7A03G03931180.1">
    <property type="protein sequence ID" value="TraesLDM7A03G03931180.1.CDS1"/>
    <property type="gene ID" value="TraesLDM7A03G03931180"/>
</dbReference>
<evidence type="ECO:0000313" key="2">
    <source>
        <dbReference type="EnsemblPlants" id="TraesCS7A02G297400.1.cds1"/>
    </source>
</evidence>
<dbReference type="AlphaFoldDB" id="A0A3B6RJV5"/>
<feature type="compositionally biased region" description="Basic and acidic residues" evidence="1">
    <location>
        <begin position="8"/>
        <end position="32"/>
    </location>
</feature>
<reference evidence="2" key="2">
    <citation type="submission" date="2018-10" db="UniProtKB">
        <authorList>
            <consortium name="EnsemblPlants"/>
        </authorList>
    </citation>
    <scope>IDENTIFICATION</scope>
</reference>
<reference evidence="2" key="1">
    <citation type="submission" date="2018-08" db="EMBL/GenBank/DDBJ databases">
        <authorList>
            <person name="Rossello M."/>
        </authorList>
    </citation>
    <scope>NUCLEOTIDE SEQUENCE [LARGE SCALE GENOMIC DNA]</scope>
    <source>
        <strain evidence="2">cv. Chinese Spring</strain>
    </source>
</reference>
<evidence type="ECO:0000313" key="3">
    <source>
        <dbReference type="Proteomes" id="UP000019116"/>
    </source>
</evidence>
<dbReference type="Proteomes" id="UP000019116">
    <property type="component" value="Chromosome 7A"/>
</dbReference>
<protein>
    <submittedName>
        <fullName evidence="2">Uncharacterized protein</fullName>
    </submittedName>
</protein>
<dbReference type="Gramene" id="TraesCLE_scaffold_005546_01G000200.1">
    <property type="protein sequence ID" value="TraesCLE_scaffold_005546_01G000200.1"/>
    <property type="gene ID" value="TraesCLE_scaffold_005546_01G000200"/>
</dbReference>
<dbReference type="Gramene" id="TraesSTA7A03G03922870.1">
    <property type="protein sequence ID" value="TraesSTA7A03G03922870.1.CDS1"/>
    <property type="gene ID" value="TraesSTA7A03G03922870"/>
</dbReference>
<proteinExistence type="predicted"/>
<dbReference type="Gramene" id="TraesLAC7A03G03880790.1">
    <property type="protein sequence ID" value="TraesLAC7A03G03880790.1.CDS1"/>
    <property type="gene ID" value="TraesLAC7A03G03880790"/>
</dbReference>
<dbReference type="Gramene" id="TraesCS7A02G297400.1">
    <property type="protein sequence ID" value="TraesCS7A02G297400.1.cds1"/>
    <property type="gene ID" value="TraesCS7A02G297400"/>
</dbReference>
<dbReference type="Gramene" id="TraesROB_scaffold_006555_01G000200.1">
    <property type="protein sequence ID" value="TraesROB_scaffold_006555_01G000200.1"/>
    <property type="gene ID" value="TraesROB_scaffold_006555_01G000200"/>
</dbReference>
<dbReference type="Gramene" id="TraesPARA_EIv1.0_2298570.1">
    <property type="protein sequence ID" value="TraesPARA_EIv1.0_2298570.1.CDS1"/>
    <property type="gene ID" value="TraesPARA_EIv1.0_2298570"/>
</dbReference>
<dbReference type="Gramene" id="TraesCAD_scaffold_000482_01G000200.1">
    <property type="protein sequence ID" value="TraesCAD_scaffold_000482_01G000200.1"/>
    <property type="gene ID" value="TraesCAD_scaffold_000482_01G000200"/>
</dbReference>
<dbReference type="Gramene" id="TraesNOR7A03G03971050.1">
    <property type="protein sequence ID" value="TraesNOR7A03G03971050.1.CDS1"/>
    <property type="gene ID" value="TraesNOR7A03G03971050"/>
</dbReference>
<dbReference type="Gramene" id="TraesCS7A03G0730600.1">
    <property type="protein sequence ID" value="TraesCS7A03G0730600.1.CDS1"/>
    <property type="gene ID" value="TraesCS7A03G0730600"/>
</dbReference>
<evidence type="ECO:0000256" key="1">
    <source>
        <dbReference type="SAM" id="MobiDB-lite"/>
    </source>
</evidence>
<sequence length="115" mass="13000">MGSSNSFGDRRREAVGDWRRSSRDRAQAEQHQGRGKSSNSVGMVARGTRHLVWSSARAWGGGAVVMRWLWWLDGWAVCAGGGVGMDWCWWMLVMERWRAATPAWPRRRLVVGKVG</sequence>
<keyword evidence="3" id="KW-1185">Reference proteome</keyword>
<dbReference type="Gramene" id="TraesWEE_scaffold_011095_01G000200.1">
    <property type="protein sequence ID" value="TraesWEE_scaffold_011095_01G000200.1"/>
    <property type="gene ID" value="TraesWEE_scaffold_011095_01G000200"/>
</dbReference>
<dbReference type="OMA" id="LVMERWR"/>
<feature type="region of interest" description="Disordered" evidence="1">
    <location>
        <begin position="1"/>
        <end position="41"/>
    </location>
</feature>
<organism evidence="2">
    <name type="scientific">Triticum aestivum</name>
    <name type="common">Wheat</name>
    <dbReference type="NCBI Taxonomy" id="4565"/>
    <lineage>
        <taxon>Eukaryota</taxon>
        <taxon>Viridiplantae</taxon>
        <taxon>Streptophyta</taxon>
        <taxon>Embryophyta</taxon>
        <taxon>Tracheophyta</taxon>
        <taxon>Spermatophyta</taxon>
        <taxon>Magnoliopsida</taxon>
        <taxon>Liliopsida</taxon>
        <taxon>Poales</taxon>
        <taxon>Poaceae</taxon>
        <taxon>BOP clade</taxon>
        <taxon>Pooideae</taxon>
        <taxon>Triticodae</taxon>
        <taxon>Triticeae</taxon>
        <taxon>Triticinae</taxon>
        <taxon>Triticum</taxon>
    </lineage>
</organism>
<name>A0A3B6RJV5_WHEAT</name>
<dbReference type="EnsemblPlants" id="TraesCS7A02G297400.1">
    <property type="protein sequence ID" value="TraesCS7A02G297400.1.cds1"/>
    <property type="gene ID" value="TraesCS7A02G297400"/>
</dbReference>
<dbReference type="Gramene" id="TraesJAG7A03G03909500.1">
    <property type="protein sequence ID" value="TraesJAG7A03G03909500.1.CDS1"/>
    <property type="gene ID" value="TraesJAG7A03G03909500"/>
</dbReference>
<accession>A0A3B6RJV5</accession>
<dbReference type="Gramene" id="TraesSYM7A03G03880520.1">
    <property type="protein sequence ID" value="TraesSYM7A03G03880520.1.CDS1"/>
    <property type="gene ID" value="TraesSYM7A03G03880520"/>
</dbReference>
<dbReference type="Gramene" id="TraesJUL7A03G03963910.1">
    <property type="protein sequence ID" value="TraesJUL7A03G03963910.1.CDS1"/>
    <property type="gene ID" value="TraesJUL7A03G03963910"/>
</dbReference>
<dbReference type="Gramene" id="TraesARI7A03G03900470.1">
    <property type="protein sequence ID" value="TraesARI7A03G03900470.1.CDS1"/>
    <property type="gene ID" value="TraesARI7A03G03900470"/>
</dbReference>